<dbReference type="Gene3D" id="3.40.109.10">
    <property type="entry name" value="NADH Oxidase"/>
    <property type="match status" value="1"/>
</dbReference>
<protein>
    <submittedName>
        <fullName evidence="5">NAD(P)H-dependent oxidoreductase</fullName>
    </submittedName>
</protein>
<reference evidence="5 6" key="1">
    <citation type="submission" date="2023-08" db="EMBL/GenBank/DDBJ databases">
        <authorList>
            <person name="Park J.-S."/>
        </authorList>
    </citation>
    <scope>NUCLEOTIDE SEQUENCE [LARGE SCALE GENOMIC DNA]</scope>
    <source>
        <strain evidence="5 6">2205SS18-9</strain>
    </source>
</reference>
<dbReference type="Proteomes" id="UP001231941">
    <property type="component" value="Unassembled WGS sequence"/>
</dbReference>
<evidence type="ECO:0000256" key="3">
    <source>
        <dbReference type="ARBA" id="ARBA00023002"/>
    </source>
</evidence>
<dbReference type="InterPro" id="IPR029479">
    <property type="entry name" value="Nitroreductase"/>
</dbReference>
<dbReference type="PANTHER" id="PTHR43673">
    <property type="entry name" value="NAD(P)H NITROREDUCTASE YDGI-RELATED"/>
    <property type="match status" value="1"/>
</dbReference>
<dbReference type="Pfam" id="PF00881">
    <property type="entry name" value="Nitroreductase"/>
    <property type="match status" value="1"/>
</dbReference>
<feature type="domain" description="Nitroreductase" evidence="4">
    <location>
        <begin position="10"/>
        <end position="182"/>
    </location>
</feature>
<dbReference type="InterPro" id="IPR033878">
    <property type="entry name" value="NfsB-like"/>
</dbReference>
<name>A0ABT9J4N7_9BACL</name>
<comment type="similarity">
    <text evidence="1">Belongs to the nitroreductase family.</text>
</comment>
<dbReference type="EMBL" id="JAVAMP010000016">
    <property type="protein sequence ID" value="MDP5276596.1"/>
    <property type="molecule type" value="Genomic_DNA"/>
</dbReference>
<evidence type="ECO:0000256" key="2">
    <source>
        <dbReference type="ARBA" id="ARBA00022857"/>
    </source>
</evidence>
<proteinExistence type="inferred from homology"/>
<keyword evidence="6" id="KW-1185">Reference proteome</keyword>
<keyword evidence="3" id="KW-0560">Oxidoreductase</keyword>
<sequence length="202" mass="22949">MLNFSEAVDFRHAARHFIKDKEMDQKDLEFILNSAIKAPSSLNLEHWEFVVVKDKETKKKLRAASFDQEQVEDASAVVVILTKRQKLLDPKSDEVMKLIKERIPEHSIHIAVDFLESFPSDEAFTAWSKAQGYIAASFIMLAAASLEIDSCPMEGFVSDQVLEVIDRSPEEYVGSLIVPLGYRSQPPYDRVRASFDEKVTII</sequence>
<dbReference type="InterPro" id="IPR000415">
    <property type="entry name" value="Nitroreductase-like"/>
</dbReference>
<dbReference type="CDD" id="cd02149">
    <property type="entry name" value="NfsB-like"/>
    <property type="match status" value="1"/>
</dbReference>
<dbReference type="PANTHER" id="PTHR43673:SF10">
    <property type="entry name" value="NADH DEHYDROGENASE_NAD(P)H NITROREDUCTASE XCC3605-RELATED"/>
    <property type="match status" value="1"/>
</dbReference>
<accession>A0ABT9J4N7</accession>
<evidence type="ECO:0000313" key="6">
    <source>
        <dbReference type="Proteomes" id="UP001231941"/>
    </source>
</evidence>
<gene>
    <name evidence="5" type="ORF">Q5Y73_21100</name>
</gene>
<evidence type="ECO:0000313" key="5">
    <source>
        <dbReference type="EMBL" id="MDP5276596.1"/>
    </source>
</evidence>
<keyword evidence="2" id="KW-0521">NADP</keyword>
<organism evidence="5 6">
    <name type="scientific">Chengkuizengella axinellae</name>
    <dbReference type="NCBI Taxonomy" id="3064388"/>
    <lineage>
        <taxon>Bacteria</taxon>
        <taxon>Bacillati</taxon>
        <taxon>Bacillota</taxon>
        <taxon>Bacilli</taxon>
        <taxon>Bacillales</taxon>
        <taxon>Paenibacillaceae</taxon>
        <taxon>Chengkuizengella</taxon>
    </lineage>
</organism>
<evidence type="ECO:0000259" key="4">
    <source>
        <dbReference type="Pfam" id="PF00881"/>
    </source>
</evidence>
<evidence type="ECO:0000256" key="1">
    <source>
        <dbReference type="ARBA" id="ARBA00007118"/>
    </source>
</evidence>
<dbReference type="RefSeq" id="WP_305993904.1">
    <property type="nucleotide sequence ID" value="NZ_JAVAMP010000016.1"/>
</dbReference>
<comment type="caution">
    <text evidence="5">The sequence shown here is derived from an EMBL/GenBank/DDBJ whole genome shotgun (WGS) entry which is preliminary data.</text>
</comment>
<dbReference type="SUPFAM" id="SSF55469">
    <property type="entry name" value="FMN-dependent nitroreductase-like"/>
    <property type="match status" value="1"/>
</dbReference>